<sequence length="125" mass="14131">MNHKLYFTNVLASIAGKKHIQRPSLLCSNSLPSQRYMAKCSYLLLLTLGLQALGILIPYIKVLQKNIFSPPLPFISQTVGFSPECGIFSFFLSPWKFFLTTTLLRLSVLRTHTNKKSQIKLKLSA</sequence>
<feature type="transmembrane region" description="Helical" evidence="1">
    <location>
        <begin position="87"/>
        <end position="108"/>
    </location>
</feature>
<organism evidence="2 3">
    <name type="scientific">Caerostris extrusa</name>
    <name type="common">Bark spider</name>
    <name type="synonym">Caerostris bankana</name>
    <dbReference type="NCBI Taxonomy" id="172846"/>
    <lineage>
        <taxon>Eukaryota</taxon>
        <taxon>Metazoa</taxon>
        <taxon>Ecdysozoa</taxon>
        <taxon>Arthropoda</taxon>
        <taxon>Chelicerata</taxon>
        <taxon>Arachnida</taxon>
        <taxon>Araneae</taxon>
        <taxon>Araneomorphae</taxon>
        <taxon>Entelegynae</taxon>
        <taxon>Araneoidea</taxon>
        <taxon>Araneidae</taxon>
        <taxon>Caerostris</taxon>
    </lineage>
</organism>
<feature type="transmembrane region" description="Helical" evidence="1">
    <location>
        <begin position="42"/>
        <end position="60"/>
    </location>
</feature>
<keyword evidence="1" id="KW-0812">Transmembrane</keyword>
<keyword evidence="3" id="KW-1185">Reference proteome</keyword>
<keyword evidence="1" id="KW-1133">Transmembrane helix</keyword>
<dbReference type="EMBL" id="BPLR01003878">
    <property type="protein sequence ID" value="GIX89602.1"/>
    <property type="molecule type" value="Genomic_DNA"/>
</dbReference>
<proteinExistence type="predicted"/>
<comment type="caution">
    <text evidence="2">The sequence shown here is derived from an EMBL/GenBank/DDBJ whole genome shotgun (WGS) entry which is preliminary data.</text>
</comment>
<evidence type="ECO:0000313" key="2">
    <source>
        <dbReference type="EMBL" id="GIX89602.1"/>
    </source>
</evidence>
<protein>
    <submittedName>
        <fullName evidence="2">Uncharacterized protein</fullName>
    </submittedName>
</protein>
<accession>A0AAV4NXD7</accession>
<keyword evidence="1" id="KW-0472">Membrane</keyword>
<reference evidence="2 3" key="1">
    <citation type="submission" date="2021-06" db="EMBL/GenBank/DDBJ databases">
        <title>Caerostris extrusa draft genome.</title>
        <authorList>
            <person name="Kono N."/>
            <person name="Arakawa K."/>
        </authorList>
    </citation>
    <scope>NUCLEOTIDE SEQUENCE [LARGE SCALE GENOMIC DNA]</scope>
</reference>
<evidence type="ECO:0000256" key="1">
    <source>
        <dbReference type="SAM" id="Phobius"/>
    </source>
</evidence>
<dbReference type="Proteomes" id="UP001054945">
    <property type="component" value="Unassembled WGS sequence"/>
</dbReference>
<gene>
    <name evidence="2" type="primary">AVEN_267460_1</name>
    <name evidence="2" type="ORF">CEXT_201311</name>
</gene>
<name>A0AAV4NXD7_CAEEX</name>
<evidence type="ECO:0000313" key="3">
    <source>
        <dbReference type="Proteomes" id="UP001054945"/>
    </source>
</evidence>
<dbReference type="AlphaFoldDB" id="A0AAV4NXD7"/>